<evidence type="ECO:0000313" key="1">
    <source>
        <dbReference type="EMBL" id="AXA36974.1"/>
    </source>
</evidence>
<name>A0A2Z4Y6Y3_SUMC1</name>
<dbReference type="KEGG" id="schv:BRCON_2197"/>
<gene>
    <name evidence="1" type="ORF">BRCON_2197</name>
</gene>
<evidence type="ECO:0000313" key="2">
    <source>
        <dbReference type="Proteomes" id="UP000262583"/>
    </source>
</evidence>
<organism evidence="1 2">
    <name type="scientific">Sumerlaea chitinivorans</name>
    <dbReference type="NCBI Taxonomy" id="2250252"/>
    <lineage>
        <taxon>Bacteria</taxon>
        <taxon>Candidatus Sumerlaeota</taxon>
        <taxon>Candidatus Sumerlaeia</taxon>
        <taxon>Candidatus Sumerlaeales</taxon>
        <taxon>Candidatus Sumerlaeaceae</taxon>
        <taxon>Candidatus Sumerlaea</taxon>
    </lineage>
</organism>
<accession>A0A2Z4Y6Y3</accession>
<proteinExistence type="predicted"/>
<sequence length="58" mass="6572">MPEEPKFSLEARISFLPFKQKAAWNVFALVGNSIQRERTHEATLHFPVSSHADTFGVT</sequence>
<reference evidence="1 2" key="1">
    <citation type="submission" date="2018-05" db="EMBL/GenBank/DDBJ databases">
        <title>A metagenomic window into the 2 km-deep terrestrial subsurface aquifer revealed taxonomically and functionally diverse microbial community comprising novel uncultured bacterial lineages.</title>
        <authorList>
            <person name="Kadnikov V.V."/>
            <person name="Mardanov A.V."/>
            <person name="Beletsky A.V."/>
            <person name="Banks D."/>
            <person name="Pimenov N.V."/>
            <person name="Frank Y.A."/>
            <person name="Karnachuk O.V."/>
            <person name="Ravin N.V."/>
        </authorList>
    </citation>
    <scope>NUCLEOTIDE SEQUENCE [LARGE SCALE GENOMIC DNA]</scope>
    <source>
        <strain evidence="1">BY</strain>
    </source>
</reference>
<protein>
    <submittedName>
        <fullName evidence="1">Uncharacterized protein</fullName>
    </submittedName>
</protein>
<dbReference type="Proteomes" id="UP000262583">
    <property type="component" value="Chromosome"/>
</dbReference>
<dbReference type="EMBL" id="CP030759">
    <property type="protein sequence ID" value="AXA36974.1"/>
    <property type="molecule type" value="Genomic_DNA"/>
</dbReference>
<dbReference type="AlphaFoldDB" id="A0A2Z4Y6Y3"/>